<feature type="non-terminal residue" evidence="1">
    <location>
        <position position="1"/>
    </location>
</feature>
<keyword evidence="2" id="KW-1185">Reference proteome</keyword>
<dbReference type="Proteomes" id="UP000789525">
    <property type="component" value="Unassembled WGS sequence"/>
</dbReference>
<comment type="caution">
    <text evidence="1">The sequence shown here is derived from an EMBL/GenBank/DDBJ whole genome shotgun (WGS) entry which is preliminary data.</text>
</comment>
<name>A0ACA9PAH7_9GLOM</name>
<protein>
    <submittedName>
        <fullName evidence="1">16983_t:CDS:1</fullName>
    </submittedName>
</protein>
<organism evidence="1 2">
    <name type="scientific">Acaulospora colombiana</name>
    <dbReference type="NCBI Taxonomy" id="27376"/>
    <lineage>
        <taxon>Eukaryota</taxon>
        <taxon>Fungi</taxon>
        <taxon>Fungi incertae sedis</taxon>
        <taxon>Mucoromycota</taxon>
        <taxon>Glomeromycotina</taxon>
        <taxon>Glomeromycetes</taxon>
        <taxon>Diversisporales</taxon>
        <taxon>Acaulosporaceae</taxon>
        <taxon>Acaulospora</taxon>
    </lineage>
</organism>
<evidence type="ECO:0000313" key="2">
    <source>
        <dbReference type="Proteomes" id="UP000789525"/>
    </source>
</evidence>
<reference evidence="1" key="1">
    <citation type="submission" date="2021-06" db="EMBL/GenBank/DDBJ databases">
        <authorList>
            <person name="Kallberg Y."/>
            <person name="Tangrot J."/>
            <person name="Rosling A."/>
        </authorList>
    </citation>
    <scope>NUCLEOTIDE SEQUENCE</scope>
    <source>
        <strain evidence="1">CL356</strain>
    </source>
</reference>
<dbReference type="EMBL" id="CAJVPT010031718">
    <property type="protein sequence ID" value="CAG8698897.1"/>
    <property type="molecule type" value="Genomic_DNA"/>
</dbReference>
<gene>
    <name evidence="1" type="ORF">ACOLOM_LOCUS10153</name>
</gene>
<proteinExistence type="predicted"/>
<evidence type="ECO:0000313" key="1">
    <source>
        <dbReference type="EMBL" id="CAG8698897.1"/>
    </source>
</evidence>
<sequence>RGEMVEMGRPESWEKVGRAEATTLSRLKLFKSGMTIAANAYKSTLGLVINLDTYYPPETSNRGKSGRPDNAPNLIHSLTWAKHIMQNKKRQLTEIEMRQRYLPTERHMRQNG</sequence>
<accession>A0ACA9PAH7</accession>